<reference evidence="3 4" key="1">
    <citation type="submission" date="2020-11" db="EMBL/GenBank/DDBJ databases">
        <title>Taxonomic investigation of Rahnella strains.</title>
        <authorList>
            <person name="Lee S.D."/>
        </authorList>
    </citation>
    <scope>NUCLEOTIDE SEQUENCE [LARGE SCALE GENOMIC DNA]</scope>
    <source>
        <strain evidence="3 4">SAP-17</strain>
    </source>
</reference>
<dbReference type="PANTHER" id="PTHR12526:SF627">
    <property type="entry name" value="D-RHAMNOSYLTRANSFERASE WBPZ"/>
    <property type="match status" value="1"/>
</dbReference>
<sequence>MKILHVYRTCFPETKGGLEQAIRFITQGVQHYGMESKVLSLSNDSDKNYYFEGTQIILKKKVWEVSSNGFSFSLIREFRRLSEWADIINYHYPWPSGDILSIFCHSNKPSVVTYHSDIVRQRFLRILYKPLEKYFLSNVTRIITTSPQYLATSETLKPYKEKCSIIPLGIEPESYSSTDVDNMTKWEGLVGKGFYLFVGVLRYYKGLQYLIDAAEISGLPVVIAGDGPLRLELEQRAADKHLKNITFVGHVSDEDKISLLTLCKAFVFPSHLRSEAFGISLLEAQLFGKPIISCEVGSGSSYVNRHDVTGFIVAAQDPDAIAQRMIMLNNDANLCKSLGEQGNKRLMSLFTAQEMARCYAEVYKELA</sequence>
<dbReference type="PANTHER" id="PTHR12526">
    <property type="entry name" value="GLYCOSYLTRANSFERASE"/>
    <property type="match status" value="1"/>
</dbReference>
<keyword evidence="4" id="KW-1185">Reference proteome</keyword>
<proteinExistence type="predicted"/>
<protein>
    <submittedName>
        <fullName evidence="3">Glycosyltransferase</fullName>
    </submittedName>
</protein>
<evidence type="ECO:0000313" key="4">
    <source>
        <dbReference type="Proteomes" id="UP000636811"/>
    </source>
</evidence>
<name>A0ABS0E5D5_9GAMM</name>
<organism evidence="3 4">
    <name type="scientific">Rahnella laticis</name>
    <dbReference type="NCBI Taxonomy" id="2787622"/>
    <lineage>
        <taxon>Bacteria</taxon>
        <taxon>Pseudomonadati</taxon>
        <taxon>Pseudomonadota</taxon>
        <taxon>Gammaproteobacteria</taxon>
        <taxon>Enterobacterales</taxon>
        <taxon>Yersiniaceae</taxon>
        <taxon>Rahnella</taxon>
    </lineage>
</organism>
<evidence type="ECO:0000259" key="2">
    <source>
        <dbReference type="Pfam" id="PF13439"/>
    </source>
</evidence>
<dbReference type="Proteomes" id="UP000636811">
    <property type="component" value="Unassembled WGS sequence"/>
</dbReference>
<evidence type="ECO:0000313" key="3">
    <source>
        <dbReference type="EMBL" id="MBF7980251.1"/>
    </source>
</evidence>
<comment type="caution">
    <text evidence="3">The sequence shown here is derived from an EMBL/GenBank/DDBJ whole genome shotgun (WGS) entry which is preliminary data.</text>
</comment>
<dbReference type="Pfam" id="PF00534">
    <property type="entry name" value="Glycos_transf_1"/>
    <property type="match status" value="1"/>
</dbReference>
<dbReference type="InterPro" id="IPR028098">
    <property type="entry name" value="Glyco_trans_4-like_N"/>
</dbReference>
<accession>A0ABS0E5D5</accession>
<dbReference type="Gene3D" id="3.40.50.2000">
    <property type="entry name" value="Glycogen Phosphorylase B"/>
    <property type="match status" value="2"/>
</dbReference>
<feature type="domain" description="Glycosyltransferase subfamily 4-like N-terminal" evidence="2">
    <location>
        <begin position="16"/>
        <end position="173"/>
    </location>
</feature>
<feature type="domain" description="Glycosyl transferase family 1" evidence="1">
    <location>
        <begin position="191"/>
        <end position="345"/>
    </location>
</feature>
<evidence type="ECO:0000259" key="1">
    <source>
        <dbReference type="Pfam" id="PF00534"/>
    </source>
</evidence>
<dbReference type="Pfam" id="PF13439">
    <property type="entry name" value="Glyco_transf_4"/>
    <property type="match status" value="1"/>
</dbReference>
<gene>
    <name evidence="3" type="ORF">IV433_12620</name>
</gene>
<dbReference type="InterPro" id="IPR001296">
    <property type="entry name" value="Glyco_trans_1"/>
</dbReference>
<dbReference type="EMBL" id="JADOBI010000005">
    <property type="protein sequence ID" value="MBF7980251.1"/>
    <property type="molecule type" value="Genomic_DNA"/>
</dbReference>
<dbReference type="SUPFAM" id="SSF53756">
    <property type="entry name" value="UDP-Glycosyltransferase/glycogen phosphorylase"/>
    <property type="match status" value="1"/>
</dbReference>